<keyword evidence="1" id="KW-0479">Metal-binding</keyword>
<proteinExistence type="predicted"/>
<feature type="domain" description="C2H2-type" evidence="2">
    <location>
        <begin position="135"/>
        <end position="160"/>
    </location>
</feature>
<gene>
    <name evidence="3" type="ORF">HOLleu_42159</name>
</gene>
<dbReference type="EMBL" id="JAIZAY010000036">
    <property type="protein sequence ID" value="KAJ8019317.1"/>
    <property type="molecule type" value="Genomic_DNA"/>
</dbReference>
<dbReference type="GO" id="GO:0008270">
    <property type="term" value="F:zinc ion binding"/>
    <property type="evidence" value="ECO:0007669"/>
    <property type="project" value="UniProtKB-KW"/>
</dbReference>
<dbReference type="Proteomes" id="UP001152320">
    <property type="component" value="Unassembled WGS sequence"/>
</dbReference>
<evidence type="ECO:0000313" key="3">
    <source>
        <dbReference type="EMBL" id="KAJ8019317.1"/>
    </source>
</evidence>
<name>A0A9Q0YFQ7_HOLLE</name>
<dbReference type="PANTHER" id="PTHR33206:SF1">
    <property type="entry name" value="DNA-DIRECTED DNA POLYMERASE"/>
    <property type="match status" value="1"/>
</dbReference>
<sequence>MSNNTKTHEIFKDNLCLFRCLAHHLKTNLGICNERPTDPFAKWQAANGGRASVSTFKGVSFQELGDIEKLFKCNIYMYNLKPEEVDVSSSNSTSPKLVCELLRRSPSRYDSTMCLNYYKGHFYFITDMNYYSKSFSCSRCRRLFTKHKNLQKHIPHCKQHVTYQFPGGVFELPPTVFDKLRAVGITVDKEEQFYPYRITYDIETSLDKVDFKQCNAQKLNFIGQHKMLSISVCSNVPGITDPKCFISQGDSAQLVDNFVNYCNNISQSAFEIISNRNSMRSAFEDLHSMIKDKERENGEQDSESECQLLSRVFKPLLGSLTNYC</sequence>
<reference evidence="3" key="1">
    <citation type="submission" date="2021-10" db="EMBL/GenBank/DDBJ databases">
        <title>Tropical sea cucumber genome reveals ecological adaptation and Cuvierian tubules defense mechanism.</title>
        <authorList>
            <person name="Chen T."/>
        </authorList>
    </citation>
    <scope>NUCLEOTIDE SEQUENCE</scope>
    <source>
        <strain evidence="3">Nanhai2018</strain>
        <tissue evidence="3">Muscle</tissue>
    </source>
</reference>
<dbReference type="OrthoDB" id="2160826at2759"/>
<keyword evidence="1" id="KW-0863">Zinc-finger</keyword>
<keyword evidence="4" id="KW-1185">Reference proteome</keyword>
<comment type="caution">
    <text evidence="3">The sequence shown here is derived from an EMBL/GenBank/DDBJ whole genome shotgun (WGS) entry which is preliminary data.</text>
</comment>
<keyword evidence="1" id="KW-0862">Zinc</keyword>
<organism evidence="3 4">
    <name type="scientific">Holothuria leucospilota</name>
    <name type="common">Black long sea cucumber</name>
    <name type="synonym">Mertensiothuria leucospilota</name>
    <dbReference type="NCBI Taxonomy" id="206669"/>
    <lineage>
        <taxon>Eukaryota</taxon>
        <taxon>Metazoa</taxon>
        <taxon>Echinodermata</taxon>
        <taxon>Eleutherozoa</taxon>
        <taxon>Echinozoa</taxon>
        <taxon>Holothuroidea</taxon>
        <taxon>Aspidochirotacea</taxon>
        <taxon>Aspidochirotida</taxon>
        <taxon>Holothuriidae</taxon>
        <taxon>Holothuria</taxon>
    </lineage>
</organism>
<evidence type="ECO:0000259" key="2">
    <source>
        <dbReference type="PROSITE" id="PS50157"/>
    </source>
</evidence>
<dbReference type="InterPro" id="IPR013087">
    <property type="entry name" value="Znf_C2H2_type"/>
</dbReference>
<dbReference type="PROSITE" id="PS50157">
    <property type="entry name" value="ZINC_FINGER_C2H2_2"/>
    <property type="match status" value="1"/>
</dbReference>
<dbReference type="AlphaFoldDB" id="A0A9Q0YFQ7"/>
<dbReference type="PANTHER" id="PTHR33206">
    <property type="entry name" value="PROTEIN CBG10425"/>
    <property type="match status" value="1"/>
</dbReference>
<accession>A0A9Q0YFQ7</accession>
<protein>
    <recommendedName>
        <fullName evidence="2">C2H2-type domain-containing protein</fullName>
    </recommendedName>
</protein>
<evidence type="ECO:0000256" key="1">
    <source>
        <dbReference type="PROSITE-ProRule" id="PRU00042"/>
    </source>
</evidence>
<evidence type="ECO:0000313" key="4">
    <source>
        <dbReference type="Proteomes" id="UP001152320"/>
    </source>
</evidence>